<dbReference type="InterPro" id="IPR051311">
    <property type="entry name" value="DedA_domain"/>
</dbReference>
<sequence>MGGFLEALIELFLHSSLFYPILGMFVIGDCIFPLLPSETIVNIAAAWSGSTGRPWVWGIFLASWAYSIIGDNTTYLVGRFYAGKYHLKPNSKRARAADWVRNSVERNEAVTIITARFIPWARWFLTIFLGSVKYPWWRFFVVDTVGSFIWATQATLIGYLGGWIFQEYPLIGVIIGVTAGLMSGVIIQHIQKSRVAQA</sequence>
<gene>
    <name evidence="9" type="ORF">I6I10_01000</name>
    <name evidence="10" type="ORF">I6J21_02050</name>
</gene>
<feature type="transmembrane region" description="Helical" evidence="7">
    <location>
        <begin position="55"/>
        <end position="78"/>
    </location>
</feature>
<dbReference type="EMBL" id="CP069534">
    <property type="protein sequence ID" value="QRP70966.1"/>
    <property type="molecule type" value="Genomic_DNA"/>
</dbReference>
<evidence type="ECO:0000256" key="3">
    <source>
        <dbReference type="ARBA" id="ARBA00022475"/>
    </source>
</evidence>
<feature type="domain" description="VTT" evidence="8">
    <location>
        <begin position="49"/>
        <end position="159"/>
    </location>
</feature>
<evidence type="ECO:0000256" key="7">
    <source>
        <dbReference type="SAM" id="Phobius"/>
    </source>
</evidence>
<dbReference type="RefSeq" id="WP_005394699.1">
    <property type="nucleotide sequence ID" value="NZ_CP066007.1"/>
</dbReference>
<feature type="transmembrane region" description="Helical" evidence="7">
    <location>
        <begin position="12"/>
        <end position="35"/>
    </location>
</feature>
<protein>
    <submittedName>
        <fullName evidence="9">DedA family protein</fullName>
    </submittedName>
</protein>
<dbReference type="OrthoDB" id="9813426at2"/>
<evidence type="ECO:0000256" key="1">
    <source>
        <dbReference type="ARBA" id="ARBA00004651"/>
    </source>
</evidence>
<dbReference type="GO" id="GO:0005886">
    <property type="term" value="C:plasma membrane"/>
    <property type="evidence" value="ECO:0007669"/>
    <property type="project" value="UniProtKB-SubCell"/>
</dbReference>
<keyword evidence="6 7" id="KW-0472">Membrane</keyword>
<evidence type="ECO:0000256" key="6">
    <source>
        <dbReference type="ARBA" id="ARBA00023136"/>
    </source>
</evidence>
<dbReference type="Proteomes" id="UP000596145">
    <property type="component" value="Chromosome"/>
</dbReference>
<evidence type="ECO:0000313" key="11">
    <source>
        <dbReference type="Proteomes" id="UP000596145"/>
    </source>
</evidence>
<evidence type="ECO:0000256" key="2">
    <source>
        <dbReference type="ARBA" id="ARBA00010792"/>
    </source>
</evidence>
<dbReference type="Proteomes" id="UP000617681">
    <property type="component" value="Chromosome"/>
</dbReference>
<dbReference type="EMBL" id="CP066007">
    <property type="protein sequence ID" value="QQB46567.1"/>
    <property type="molecule type" value="Genomic_DNA"/>
</dbReference>
<accession>A0A7T4EFS9</accession>
<dbReference type="InterPro" id="IPR032816">
    <property type="entry name" value="VTT_dom"/>
</dbReference>
<dbReference type="PANTHER" id="PTHR42709">
    <property type="entry name" value="ALKALINE PHOSPHATASE LIKE PROTEIN"/>
    <property type="match status" value="1"/>
</dbReference>
<dbReference type="AlphaFoldDB" id="A0A7T4EFS9"/>
<keyword evidence="4 7" id="KW-0812">Transmembrane</keyword>
<comment type="similarity">
    <text evidence="2">Belongs to the DedA family.</text>
</comment>
<evidence type="ECO:0000256" key="5">
    <source>
        <dbReference type="ARBA" id="ARBA00022989"/>
    </source>
</evidence>
<evidence type="ECO:0000313" key="9">
    <source>
        <dbReference type="EMBL" id="QQB46567.1"/>
    </source>
</evidence>
<reference evidence="9 11" key="1">
    <citation type="submission" date="2020-12" db="EMBL/GenBank/DDBJ databases">
        <title>FDA dAtabase for Regulatory Grade micrObial Sequences (FDA-ARGOS): Supporting development and validation of Infectious Disease Dx tests.</title>
        <authorList>
            <person name="Sproer C."/>
            <person name="Gronow S."/>
            <person name="Severitt S."/>
            <person name="Schroder I."/>
            <person name="Tallon L."/>
            <person name="Sadzewicz L."/>
            <person name="Zhao X."/>
            <person name="Boylan J."/>
            <person name="Ott S."/>
            <person name="Bowen H."/>
            <person name="Vavikolanu K."/>
            <person name="Mehta A."/>
            <person name="Aluvathingal J."/>
            <person name="Nadendla S."/>
            <person name="Lowell S."/>
            <person name="Myers T."/>
            <person name="Yan Y."/>
            <person name="Sichtig H."/>
        </authorList>
    </citation>
    <scope>NUCLEOTIDE SEQUENCE [LARGE SCALE GENOMIC DNA]</scope>
    <source>
        <strain evidence="9 11">FDAARGOS_1053</strain>
        <strain evidence="10">FDAARGOS_1191</strain>
    </source>
</reference>
<comment type="subcellular location">
    <subcellularLocation>
        <location evidence="1">Cell membrane</location>
        <topology evidence="1">Multi-pass membrane protein</topology>
    </subcellularLocation>
</comment>
<evidence type="ECO:0000313" key="10">
    <source>
        <dbReference type="EMBL" id="QRP70966.1"/>
    </source>
</evidence>
<keyword evidence="5 7" id="KW-1133">Transmembrane helix</keyword>
<dbReference type="GeneID" id="92759116"/>
<feature type="transmembrane region" description="Helical" evidence="7">
    <location>
        <begin position="139"/>
        <end position="162"/>
    </location>
</feature>
<evidence type="ECO:0000259" key="8">
    <source>
        <dbReference type="Pfam" id="PF09335"/>
    </source>
</evidence>
<organism evidence="9 11">
    <name type="scientific">Corynebacterium glucuronolyticum</name>
    <dbReference type="NCBI Taxonomy" id="39791"/>
    <lineage>
        <taxon>Bacteria</taxon>
        <taxon>Bacillati</taxon>
        <taxon>Actinomycetota</taxon>
        <taxon>Actinomycetes</taxon>
        <taxon>Mycobacteriales</taxon>
        <taxon>Corynebacteriaceae</taxon>
        <taxon>Corynebacterium</taxon>
    </lineage>
</organism>
<dbReference type="PANTHER" id="PTHR42709:SF6">
    <property type="entry name" value="UNDECAPRENYL PHOSPHATE TRANSPORTER A"/>
    <property type="match status" value="1"/>
</dbReference>
<dbReference type="Pfam" id="PF09335">
    <property type="entry name" value="VTT_dom"/>
    <property type="match status" value="1"/>
</dbReference>
<feature type="transmembrane region" description="Helical" evidence="7">
    <location>
        <begin position="168"/>
        <end position="187"/>
    </location>
</feature>
<name>A0A7T4EFS9_9CORY</name>
<proteinExistence type="inferred from homology"/>
<keyword evidence="3" id="KW-1003">Cell membrane</keyword>
<evidence type="ECO:0000256" key="4">
    <source>
        <dbReference type="ARBA" id="ARBA00022692"/>
    </source>
</evidence>